<evidence type="ECO:0000313" key="5">
    <source>
        <dbReference type="Proteomes" id="UP001168363"/>
    </source>
</evidence>
<reference evidence="4" key="1">
    <citation type="submission" date="2023-06" db="EMBL/GenBank/DDBJ databases">
        <title>Genome sequence of Nocardioides sp. SOB44.</title>
        <authorList>
            <person name="Zhang G."/>
        </authorList>
    </citation>
    <scope>NUCLEOTIDE SEQUENCE</scope>
    <source>
        <strain evidence="4">SOB44</strain>
    </source>
</reference>
<keyword evidence="1" id="KW-0863">Zinc-finger</keyword>
<keyword evidence="1" id="KW-0479">Metal-binding</keyword>
<dbReference type="InterPro" id="IPR007527">
    <property type="entry name" value="Znf_SWIM"/>
</dbReference>
<dbReference type="PANTHER" id="PTHR38133:SF1">
    <property type="entry name" value="SLR1429 PROTEIN"/>
    <property type="match status" value="1"/>
</dbReference>
<organism evidence="4 5">
    <name type="scientific">Nocardioides cremeus</name>
    <dbReference type="NCBI Taxonomy" id="3058044"/>
    <lineage>
        <taxon>Bacteria</taxon>
        <taxon>Bacillati</taxon>
        <taxon>Actinomycetota</taxon>
        <taxon>Actinomycetes</taxon>
        <taxon>Propionibacteriales</taxon>
        <taxon>Nocardioidaceae</taxon>
        <taxon>Nocardioides</taxon>
    </lineage>
</organism>
<name>A0ABT8TV21_9ACTN</name>
<feature type="region of interest" description="Disordered" evidence="2">
    <location>
        <begin position="1"/>
        <end position="21"/>
    </location>
</feature>
<comment type="caution">
    <text evidence="4">The sequence shown here is derived from an EMBL/GenBank/DDBJ whole genome shotgun (WGS) entry which is preliminary data.</text>
</comment>
<protein>
    <submittedName>
        <fullName evidence="4">SWIM zinc finger family protein</fullName>
    </submittedName>
</protein>
<dbReference type="Proteomes" id="UP001168363">
    <property type="component" value="Unassembled WGS sequence"/>
</dbReference>
<keyword evidence="5" id="KW-1185">Reference proteome</keyword>
<dbReference type="PANTHER" id="PTHR38133">
    <property type="entry name" value="SLR1429 PROTEIN"/>
    <property type="match status" value="1"/>
</dbReference>
<gene>
    <name evidence="4" type="ORF">QWJ41_18915</name>
</gene>
<accession>A0ABT8TV21</accession>
<evidence type="ECO:0000259" key="3">
    <source>
        <dbReference type="PROSITE" id="PS50966"/>
    </source>
</evidence>
<dbReference type="RefSeq" id="WP_302710047.1">
    <property type="nucleotide sequence ID" value="NZ_JAULSC010000027.1"/>
</dbReference>
<dbReference type="PROSITE" id="PS50966">
    <property type="entry name" value="ZF_SWIM"/>
    <property type="match status" value="1"/>
</dbReference>
<evidence type="ECO:0000313" key="4">
    <source>
        <dbReference type="EMBL" id="MDO3397807.1"/>
    </source>
</evidence>
<sequence>MPGAGAGATTVVHPRLPPRRRTTRADRWWGKAWVRAVDESAYAEADLVAGRSLARSGRVGAIEVGPGSAVTVVEDRGGRWRVEVAVPVLDDAGADALVETVAAQSGRVTSLLAGDLPHELVEHAEEAGVELLPYGGELETTCSCEGWVDPCVHALAVLHQLTWLLEADPFVLLHLRGTGREELLARLHARTPAAAGGGDGDAEPDDDLTTAYDAAARAARLLELVAGVEEGPGGGPPDIDHLL</sequence>
<keyword evidence="1" id="KW-0862">Zinc</keyword>
<dbReference type="Pfam" id="PF04434">
    <property type="entry name" value="SWIM"/>
    <property type="match status" value="1"/>
</dbReference>
<evidence type="ECO:0000256" key="2">
    <source>
        <dbReference type="SAM" id="MobiDB-lite"/>
    </source>
</evidence>
<dbReference type="EMBL" id="JAULSC010000027">
    <property type="protein sequence ID" value="MDO3397807.1"/>
    <property type="molecule type" value="Genomic_DNA"/>
</dbReference>
<feature type="domain" description="SWIM-type" evidence="3">
    <location>
        <begin position="127"/>
        <end position="162"/>
    </location>
</feature>
<evidence type="ECO:0000256" key="1">
    <source>
        <dbReference type="PROSITE-ProRule" id="PRU00325"/>
    </source>
</evidence>
<proteinExistence type="predicted"/>